<evidence type="ECO:0000256" key="3">
    <source>
        <dbReference type="PROSITE-ProRule" id="PRU00473"/>
    </source>
</evidence>
<feature type="transmembrane region" description="Helical" evidence="4">
    <location>
        <begin position="32"/>
        <end position="49"/>
    </location>
</feature>
<dbReference type="Pfam" id="PF00691">
    <property type="entry name" value="OmpA"/>
    <property type="match status" value="1"/>
</dbReference>
<dbReference type="CDD" id="cd07185">
    <property type="entry name" value="OmpA_C-like"/>
    <property type="match status" value="1"/>
</dbReference>
<feature type="domain" description="OmpA-like" evidence="5">
    <location>
        <begin position="438"/>
        <end position="556"/>
    </location>
</feature>
<dbReference type="PANTHER" id="PTHR30329">
    <property type="entry name" value="STATOR ELEMENT OF FLAGELLAR MOTOR COMPLEX"/>
    <property type="match status" value="1"/>
</dbReference>
<feature type="transmembrane region" description="Helical" evidence="4">
    <location>
        <begin position="9"/>
        <end position="26"/>
    </location>
</feature>
<dbReference type="SUPFAM" id="SSF103088">
    <property type="entry name" value="OmpA-like"/>
    <property type="match status" value="1"/>
</dbReference>
<accession>A0A854A1T8</accession>
<keyword evidence="2 3" id="KW-0472">Membrane</keyword>
<dbReference type="Gene3D" id="3.30.1330.60">
    <property type="entry name" value="OmpA-like domain"/>
    <property type="match status" value="1"/>
</dbReference>
<gene>
    <name evidence="6" type="ORF">BOH74_07210</name>
</gene>
<keyword evidence="6" id="KW-0282">Flagellum</keyword>
<comment type="subcellular location">
    <subcellularLocation>
        <location evidence="1">Cell outer membrane</location>
    </subcellularLocation>
</comment>
<evidence type="ECO:0000256" key="2">
    <source>
        <dbReference type="ARBA" id="ARBA00023136"/>
    </source>
</evidence>
<dbReference type="InterPro" id="IPR050330">
    <property type="entry name" value="Bact_OuterMem_StrucFunc"/>
</dbReference>
<feature type="transmembrane region" description="Helical" evidence="4">
    <location>
        <begin position="319"/>
        <end position="343"/>
    </location>
</feature>
<dbReference type="PROSITE" id="PS51123">
    <property type="entry name" value="OMPA_2"/>
    <property type="match status" value="1"/>
</dbReference>
<dbReference type="AlphaFoldDB" id="A0A854A1T8"/>
<evidence type="ECO:0000259" key="5">
    <source>
        <dbReference type="PROSITE" id="PS51123"/>
    </source>
</evidence>
<keyword evidence="6" id="KW-0966">Cell projection</keyword>
<proteinExistence type="predicted"/>
<keyword evidence="4" id="KW-1133">Transmembrane helix</keyword>
<dbReference type="PANTHER" id="PTHR30329:SF20">
    <property type="entry name" value="EXPORTED PROTEIN"/>
    <property type="match status" value="1"/>
</dbReference>
<keyword evidence="4" id="KW-0812">Transmembrane</keyword>
<keyword evidence="6" id="KW-0969">Cilium</keyword>
<dbReference type="RefSeq" id="WP_073509313.1">
    <property type="nucleotide sequence ID" value="NZ_MPJD01000014.1"/>
</dbReference>
<reference evidence="6 7" key="1">
    <citation type="submission" date="2016-11" db="EMBL/GenBank/DDBJ databases">
        <title>Draft genome of Pseudomonas versuta A4R1.12.</title>
        <authorList>
            <person name="See-Too W.-S."/>
        </authorList>
    </citation>
    <scope>NUCLEOTIDE SEQUENCE [LARGE SCALE GENOMIC DNA]</scope>
    <source>
        <strain evidence="6 7">A4R1.12</strain>
    </source>
</reference>
<dbReference type="PRINTS" id="PR01021">
    <property type="entry name" value="OMPADOMAIN"/>
</dbReference>
<name>A0A854A1T8_9PSED</name>
<protein>
    <submittedName>
        <fullName evidence="6">Flagellar motor protein MotB</fullName>
    </submittedName>
</protein>
<evidence type="ECO:0000313" key="6">
    <source>
        <dbReference type="EMBL" id="OKA25997.1"/>
    </source>
</evidence>
<evidence type="ECO:0000313" key="7">
    <source>
        <dbReference type="Proteomes" id="UP000185990"/>
    </source>
</evidence>
<dbReference type="InterPro" id="IPR036737">
    <property type="entry name" value="OmpA-like_sf"/>
</dbReference>
<dbReference type="EMBL" id="MPJD01000014">
    <property type="protein sequence ID" value="OKA25997.1"/>
    <property type="molecule type" value="Genomic_DNA"/>
</dbReference>
<dbReference type="Proteomes" id="UP000185990">
    <property type="component" value="Unassembled WGS sequence"/>
</dbReference>
<dbReference type="InterPro" id="IPR006665">
    <property type="entry name" value="OmpA-like"/>
</dbReference>
<dbReference type="GO" id="GO:0009279">
    <property type="term" value="C:cell outer membrane"/>
    <property type="evidence" value="ECO:0007669"/>
    <property type="project" value="UniProtKB-SubCell"/>
</dbReference>
<sequence>MTLKLTRSLWLWAGVLAFALLLIMPFTGWTRVVVALMVVIGLALAWRRTGRLFAHRGRRLLLGGEASLPPAAWRQPVILVCGDGLGGLFGAVTAGQLAVRTTAQGCYVRVPAVDQLCTVATGILALRPDWGGQLSVMFIANPGEHCDGQKLAGRVRTFCSQLALVRKRGIALPLVLVSYLQAAKSEGVWFSWEGARPGPVVRDASACCTLADWQRQAPDSATGAARLCRSLQIDSAAAWLKQSVLAHFASRDLGPPLACVITQVPVLPGTALGNLWQQWLDKKTGLTDAGQSVVGADAALPFADPVLDLLSVGPRRSPVLRAGITALWLFVVAAVVAMVSSAWENKLLLRQVSDDLRRYHATAPAGPADQGQSALREDAVAVLREDAMRLDAYYRHGEPAALGLGLYRGEILRLPLLAIIASHRLPALARVAAPAPGKTSTPVRLDSLSLFGTGSAELKPGSTKVLIGALVNIKVQPDWLIVIAGHTDATGNPEQNLQLSRTRAAAVRDWMQRMGDIPDSCFAVQGFGASQPLASNDSETGRAANRRVDIRLVPEAGACTLPATTPG</sequence>
<dbReference type="InterPro" id="IPR006664">
    <property type="entry name" value="OMP_bac"/>
</dbReference>
<evidence type="ECO:0000256" key="4">
    <source>
        <dbReference type="SAM" id="Phobius"/>
    </source>
</evidence>
<organism evidence="6 7">
    <name type="scientific">Pseudomonas versuta</name>
    <dbReference type="NCBI Taxonomy" id="1788301"/>
    <lineage>
        <taxon>Bacteria</taxon>
        <taxon>Pseudomonadati</taxon>
        <taxon>Pseudomonadota</taxon>
        <taxon>Gammaproteobacteria</taxon>
        <taxon>Pseudomonadales</taxon>
        <taxon>Pseudomonadaceae</taxon>
        <taxon>Pseudomonas</taxon>
    </lineage>
</organism>
<comment type="caution">
    <text evidence="6">The sequence shown here is derived from an EMBL/GenBank/DDBJ whole genome shotgun (WGS) entry which is preliminary data.</text>
</comment>
<evidence type="ECO:0000256" key="1">
    <source>
        <dbReference type="ARBA" id="ARBA00004442"/>
    </source>
</evidence>